<protein>
    <submittedName>
        <fullName evidence="4">YciI family protein</fullName>
    </submittedName>
</protein>
<feature type="domain" description="YCII-related" evidence="3">
    <location>
        <begin position="56"/>
        <end position="131"/>
    </location>
</feature>
<dbReference type="SUPFAM" id="SSF54909">
    <property type="entry name" value="Dimeric alpha+beta barrel"/>
    <property type="match status" value="1"/>
</dbReference>
<dbReference type="Proteomes" id="UP001210678">
    <property type="component" value="Unassembled WGS sequence"/>
</dbReference>
<sequence>MKNAKLTNWLLLTLSILFTGNVMAVDFLTPEQEARGNGFLNKELYIYETRLVGTPEQFKKHAGAHLDYQVKLENEGIMFGAGPLFEENHTGMPKAGLIIIRASSFKEAKAIADADPFHSSGTREYTLRKWTLNEGSFSFTVKLSDQSVVVK</sequence>
<accession>A0ABT4YPE5</accession>
<comment type="caution">
    <text evidence="4">The sequence shown here is derived from an EMBL/GenBank/DDBJ whole genome shotgun (WGS) entry which is preliminary data.</text>
</comment>
<keyword evidence="2" id="KW-0732">Signal</keyword>
<proteinExistence type="inferred from homology"/>
<dbReference type="InterPro" id="IPR005545">
    <property type="entry name" value="YCII"/>
</dbReference>
<feature type="signal peptide" evidence="2">
    <location>
        <begin position="1"/>
        <end position="24"/>
    </location>
</feature>
<feature type="chain" id="PRO_5046547679" evidence="2">
    <location>
        <begin position="25"/>
        <end position="151"/>
    </location>
</feature>
<reference evidence="4 5" key="1">
    <citation type="submission" date="2023-01" db="EMBL/GenBank/DDBJ databases">
        <title>Vibrio sp. KJ40-1 sp.nov, isolated from marine algae.</title>
        <authorList>
            <person name="Butt M."/>
            <person name="Kim J.M.J."/>
            <person name="Jeon C.O.C."/>
        </authorList>
    </citation>
    <scope>NUCLEOTIDE SEQUENCE [LARGE SCALE GENOMIC DNA]</scope>
    <source>
        <strain evidence="4 5">KJ40-1</strain>
    </source>
</reference>
<keyword evidence="5" id="KW-1185">Reference proteome</keyword>
<dbReference type="PANTHER" id="PTHR37828:SF1">
    <property type="entry name" value="YCII-RELATED DOMAIN-CONTAINING PROTEIN"/>
    <property type="match status" value="1"/>
</dbReference>
<dbReference type="Pfam" id="PF03795">
    <property type="entry name" value="YCII"/>
    <property type="match status" value="1"/>
</dbReference>
<dbReference type="PANTHER" id="PTHR37828">
    <property type="entry name" value="GSR2449 PROTEIN"/>
    <property type="match status" value="1"/>
</dbReference>
<organism evidence="4 5">
    <name type="scientific">Vibrio algarum</name>
    <dbReference type="NCBI Taxonomy" id="3020714"/>
    <lineage>
        <taxon>Bacteria</taxon>
        <taxon>Pseudomonadati</taxon>
        <taxon>Pseudomonadota</taxon>
        <taxon>Gammaproteobacteria</taxon>
        <taxon>Vibrionales</taxon>
        <taxon>Vibrionaceae</taxon>
        <taxon>Vibrio</taxon>
    </lineage>
</organism>
<evidence type="ECO:0000313" key="5">
    <source>
        <dbReference type="Proteomes" id="UP001210678"/>
    </source>
</evidence>
<comment type="similarity">
    <text evidence="1">Belongs to the YciI family.</text>
</comment>
<dbReference type="EMBL" id="JAQLOI010000001">
    <property type="protein sequence ID" value="MDB1123424.1"/>
    <property type="molecule type" value="Genomic_DNA"/>
</dbReference>
<dbReference type="InterPro" id="IPR011008">
    <property type="entry name" value="Dimeric_a/b-barrel"/>
</dbReference>
<dbReference type="Gene3D" id="3.30.70.1060">
    <property type="entry name" value="Dimeric alpha+beta barrel"/>
    <property type="match status" value="1"/>
</dbReference>
<evidence type="ECO:0000256" key="1">
    <source>
        <dbReference type="ARBA" id="ARBA00007689"/>
    </source>
</evidence>
<dbReference type="RefSeq" id="WP_272133982.1">
    <property type="nucleotide sequence ID" value="NZ_JAQLOI010000001.1"/>
</dbReference>
<name>A0ABT4YPE5_9VIBR</name>
<evidence type="ECO:0000313" key="4">
    <source>
        <dbReference type="EMBL" id="MDB1123424.1"/>
    </source>
</evidence>
<gene>
    <name evidence="4" type="ORF">PGX00_07015</name>
</gene>
<evidence type="ECO:0000256" key="2">
    <source>
        <dbReference type="SAM" id="SignalP"/>
    </source>
</evidence>
<evidence type="ECO:0000259" key="3">
    <source>
        <dbReference type="Pfam" id="PF03795"/>
    </source>
</evidence>